<evidence type="ECO:0000256" key="7">
    <source>
        <dbReference type="ARBA" id="ARBA00023136"/>
    </source>
</evidence>
<dbReference type="PANTHER" id="PTHR12428:SF65">
    <property type="entry name" value="CYTOCHROME C OXIDASE ASSEMBLY PROTEIN COX18, MITOCHONDRIAL"/>
    <property type="match status" value="1"/>
</dbReference>
<dbReference type="Pfam" id="PF02096">
    <property type="entry name" value="60KD_IMP"/>
    <property type="match status" value="1"/>
</dbReference>
<dbReference type="GO" id="GO:0032977">
    <property type="term" value="F:membrane insertase activity"/>
    <property type="evidence" value="ECO:0007669"/>
    <property type="project" value="InterPro"/>
</dbReference>
<name>A0A1G2TGB9_9BACT</name>
<keyword evidence="4 9" id="KW-0812">Transmembrane</keyword>
<accession>A0A1G2TGB9</accession>
<keyword evidence="5" id="KW-0653">Protein transport</keyword>
<feature type="transmembrane region" description="Helical" evidence="10">
    <location>
        <begin position="194"/>
        <end position="216"/>
    </location>
</feature>
<evidence type="ECO:0000256" key="3">
    <source>
        <dbReference type="ARBA" id="ARBA00022475"/>
    </source>
</evidence>
<feature type="transmembrane region" description="Helical" evidence="10">
    <location>
        <begin position="91"/>
        <end position="115"/>
    </location>
</feature>
<dbReference type="NCBIfam" id="TIGR03592">
    <property type="entry name" value="yidC_oxa1_cterm"/>
    <property type="match status" value="1"/>
</dbReference>
<comment type="similarity">
    <text evidence="9">Belongs to the OXA1/ALB3/YidC family.</text>
</comment>
<proteinExistence type="inferred from homology"/>
<comment type="subcellular location">
    <subcellularLocation>
        <location evidence="1">Cell membrane</location>
        <topology evidence="1">Multi-pass membrane protein</topology>
    </subcellularLocation>
    <subcellularLocation>
        <location evidence="9">Membrane</location>
        <topology evidence="9">Multi-pass membrane protein</topology>
    </subcellularLocation>
</comment>
<keyword evidence="2" id="KW-0813">Transport</keyword>
<dbReference type="GO" id="GO:0051205">
    <property type="term" value="P:protein insertion into membrane"/>
    <property type="evidence" value="ECO:0007669"/>
    <property type="project" value="TreeGrafter"/>
</dbReference>
<comment type="caution">
    <text evidence="12">The sequence shown here is derived from an EMBL/GenBank/DDBJ whole genome shotgun (WGS) entry which is preliminary data.</text>
</comment>
<reference evidence="12 13" key="1">
    <citation type="journal article" date="2016" name="Nat. Commun.">
        <title>Thousands of microbial genomes shed light on interconnected biogeochemical processes in an aquifer system.</title>
        <authorList>
            <person name="Anantharaman K."/>
            <person name="Brown C.T."/>
            <person name="Hug L.A."/>
            <person name="Sharon I."/>
            <person name="Castelle C.J."/>
            <person name="Probst A.J."/>
            <person name="Thomas B.C."/>
            <person name="Singh A."/>
            <person name="Wilkins M.J."/>
            <person name="Karaoz U."/>
            <person name="Brodie E.L."/>
            <person name="Williams K.H."/>
            <person name="Hubbard S.S."/>
            <person name="Banfield J.F."/>
        </authorList>
    </citation>
    <scope>NUCLEOTIDE SEQUENCE [LARGE SCALE GENOMIC DNA]</scope>
</reference>
<keyword evidence="3" id="KW-1003">Cell membrane</keyword>
<evidence type="ECO:0000313" key="12">
    <source>
        <dbReference type="EMBL" id="OHA96346.1"/>
    </source>
</evidence>
<feature type="domain" description="Membrane insertase YidC/Oxa/ALB C-terminal" evidence="11">
    <location>
        <begin position="30"/>
        <end position="231"/>
    </location>
</feature>
<dbReference type="CDD" id="cd20070">
    <property type="entry name" value="5TM_YidC_Alb3"/>
    <property type="match status" value="1"/>
</dbReference>
<feature type="transmembrane region" description="Helical" evidence="10">
    <location>
        <begin position="151"/>
        <end position="167"/>
    </location>
</feature>
<evidence type="ECO:0000259" key="11">
    <source>
        <dbReference type="Pfam" id="PF02096"/>
    </source>
</evidence>
<dbReference type="GO" id="GO:0005886">
    <property type="term" value="C:plasma membrane"/>
    <property type="evidence" value="ECO:0007669"/>
    <property type="project" value="UniProtKB-SubCell"/>
</dbReference>
<dbReference type="GO" id="GO:0015031">
    <property type="term" value="P:protein transport"/>
    <property type="evidence" value="ECO:0007669"/>
    <property type="project" value="UniProtKB-KW"/>
</dbReference>
<evidence type="ECO:0000256" key="9">
    <source>
        <dbReference type="RuleBase" id="RU003945"/>
    </source>
</evidence>
<dbReference type="EMBL" id="MHVS01000005">
    <property type="protein sequence ID" value="OHA96346.1"/>
    <property type="molecule type" value="Genomic_DNA"/>
</dbReference>
<evidence type="ECO:0000256" key="2">
    <source>
        <dbReference type="ARBA" id="ARBA00022448"/>
    </source>
</evidence>
<evidence type="ECO:0000256" key="1">
    <source>
        <dbReference type="ARBA" id="ARBA00004651"/>
    </source>
</evidence>
<evidence type="ECO:0000256" key="8">
    <source>
        <dbReference type="ARBA" id="ARBA00023186"/>
    </source>
</evidence>
<dbReference type="InterPro" id="IPR047196">
    <property type="entry name" value="YidC_ALB_C"/>
</dbReference>
<organism evidence="12 13">
    <name type="scientific">Candidatus Zambryskibacteria bacterium RIFCSPHIGHO2_02_FULL_43_37</name>
    <dbReference type="NCBI Taxonomy" id="1802749"/>
    <lineage>
        <taxon>Bacteria</taxon>
        <taxon>Candidatus Zambryskiibacteriota</taxon>
    </lineage>
</organism>
<feature type="transmembrane region" description="Helical" evidence="10">
    <location>
        <begin position="121"/>
        <end position="144"/>
    </location>
</feature>
<evidence type="ECO:0000256" key="5">
    <source>
        <dbReference type="ARBA" id="ARBA00022927"/>
    </source>
</evidence>
<dbReference type="AlphaFoldDB" id="A0A1G2TGB9"/>
<gene>
    <name evidence="12" type="ORF">A3D49_00430</name>
</gene>
<dbReference type="Proteomes" id="UP000177279">
    <property type="component" value="Unassembled WGS sequence"/>
</dbReference>
<keyword evidence="8" id="KW-0143">Chaperone</keyword>
<protein>
    <recommendedName>
        <fullName evidence="11">Membrane insertase YidC/Oxa/ALB C-terminal domain-containing protein</fullName>
    </recommendedName>
</protein>
<evidence type="ECO:0000256" key="6">
    <source>
        <dbReference type="ARBA" id="ARBA00022989"/>
    </source>
</evidence>
<dbReference type="InterPro" id="IPR001708">
    <property type="entry name" value="YidC/ALB3/OXA1/COX18"/>
</dbReference>
<keyword evidence="7 10" id="KW-0472">Membrane</keyword>
<sequence>MSFLYHAFFFDPLYNSLIVLFKILPWADAGVVVVILTVLVRMVLFPLSRKAVLTQVRMAEIAPELAAIKEKYKDNSEEQARRTLSLYKEKGVNPFSGILVLIIQIPIILALYQIFIKLPAINASLLYSFVSAPLSINTVFLGLIDISGKSIILAFLAAVSTYLQFVVSTKGQKEPQGNSFGDNLAKSMQKQMKYVFPAIMFFISYQVSGVIGLYFLTTNLFSIGQELFVRRKVKPRAV</sequence>
<evidence type="ECO:0000313" key="13">
    <source>
        <dbReference type="Proteomes" id="UP000177279"/>
    </source>
</evidence>
<dbReference type="InterPro" id="IPR028055">
    <property type="entry name" value="YidC/Oxa/ALB_C"/>
</dbReference>
<dbReference type="PANTHER" id="PTHR12428">
    <property type="entry name" value="OXA1"/>
    <property type="match status" value="1"/>
</dbReference>
<evidence type="ECO:0000256" key="10">
    <source>
        <dbReference type="SAM" id="Phobius"/>
    </source>
</evidence>
<evidence type="ECO:0000256" key="4">
    <source>
        <dbReference type="ARBA" id="ARBA00022692"/>
    </source>
</evidence>
<keyword evidence="6 10" id="KW-1133">Transmembrane helix</keyword>
<feature type="transmembrane region" description="Helical" evidence="10">
    <location>
        <begin position="23"/>
        <end position="44"/>
    </location>
</feature>